<name>A0A368VUB4_9BACL</name>
<feature type="domain" description="Thioredoxin" evidence="2">
    <location>
        <begin position="64"/>
        <end position="145"/>
    </location>
</feature>
<reference evidence="3 4" key="1">
    <citation type="submission" date="2018-07" db="EMBL/GenBank/DDBJ databases">
        <title>Genomic Encyclopedia of Type Strains, Phase III (KMG-III): the genomes of soil and plant-associated and newly described type strains.</title>
        <authorList>
            <person name="Whitman W."/>
        </authorList>
    </citation>
    <scope>NUCLEOTIDE SEQUENCE [LARGE SCALE GENOMIC DNA]</scope>
    <source>
        <strain evidence="3 4">CECT 7506</strain>
    </source>
</reference>
<dbReference type="RefSeq" id="WP_114381481.1">
    <property type="nucleotide sequence ID" value="NZ_QPJD01000010.1"/>
</dbReference>
<dbReference type="CDD" id="cd02947">
    <property type="entry name" value="TRX_family"/>
    <property type="match status" value="1"/>
</dbReference>
<dbReference type="InterPro" id="IPR013766">
    <property type="entry name" value="Thioredoxin_domain"/>
</dbReference>
<dbReference type="OrthoDB" id="32134at2"/>
<dbReference type="InterPro" id="IPR036249">
    <property type="entry name" value="Thioredoxin-like_sf"/>
</dbReference>
<keyword evidence="1" id="KW-0472">Membrane</keyword>
<gene>
    <name evidence="3" type="ORF">DFP97_110237</name>
</gene>
<accession>A0A368VUB4</accession>
<dbReference type="AlphaFoldDB" id="A0A368VUB4"/>
<evidence type="ECO:0000259" key="2">
    <source>
        <dbReference type="Pfam" id="PF00085"/>
    </source>
</evidence>
<keyword evidence="3" id="KW-0413">Isomerase</keyword>
<feature type="transmembrane region" description="Helical" evidence="1">
    <location>
        <begin position="9"/>
        <end position="27"/>
    </location>
</feature>
<dbReference type="GO" id="GO:0016853">
    <property type="term" value="F:isomerase activity"/>
    <property type="evidence" value="ECO:0007669"/>
    <property type="project" value="UniProtKB-KW"/>
</dbReference>
<dbReference type="Proteomes" id="UP000252415">
    <property type="component" value="Unassembled WGS sequence"/>
</dbReference>
<comment type="caution">
    <text evidence="3">The sequence shown here is derived from an EMBL/GenBank/DDBJ whole genome shotgun (WGS) entry which is preliminary data.</text>
</comment>
<dbReference type="Pfam" id="PF00085">
    <property type="entry name" value="Thioredoxin"/>
    <property type="match status" value="1"/>
</dbReference>
<proteinExistence type="predicted"/>
<keyword evidence="1" id="KW-0812">Transmembrane</keyword>
<evidence type="ECO:0000313" key="3">
    <source>
        <dbReference type="EMBL" id="RCW45646.1"/>
    </source>
</evidence>
<dbReference type="Gene3D" id="3.40.30.10">
    <property type="entry name" value="Glutaredoxin"/>
    <property type="match status" value="1"/>
</dbReference>
<evidence type="ECO:0000256" key="1">
    <source>
        <dbReference type="SAM" id="Phobius"/>
    </source>
</evidence>
<organism evidence="3 4">
    <name type="scientific">Paenibacillus prosopidis</name>
    <dbReference type="NCBI Taxonomy" id="630520"/>
    <lineage>
        <taxon>Bacteria</taxon>
        <taxon>Bacillati</taxon>
        <taxon>Bacillota</taxon>
        <taxon>Bacilli</taxon>
        <taxon>Bacillales</taxon>
        <taxon>Paenibacillaceae</taxon>
        <taxon>Paenibacillus</taxon>
    </lineage>
</organism>
<keyword evidence="1" id="KW-1133">Transmembrane helix</keyword>
<dbReference type="EMBL" id="QPJD01000010">
    <property type="protein sequence ID" value="RCW45646.1"/>
    <property type="molecule type" value="Genomic_DNA"/>
</dbReference>
<dbReference type="SUPFAM" id="SSF52833">
    <property type="entry name" value="Thioredoxin-like"/>
    <property type="match status" value="1"/>
</dbReference>
<keyword evidence="4" id="KW-1185">Reference proteome</keyword>
<protein>
    <submittedName>
        <fullName evidence="3">Thiol-disulfide isomerase/thioredoxin</fullName>
    </submittedName>
</protein>
<sequence>MKKKQKFKMIYVYIAIVVILFGFIFVLNNNEKVNALYDKPVSELNPATRELLDDPNYQNIILPAELDKMVADKEDFFVYLFASDCPHCKNTTPQLMPLVDELGIDLPQFNLREFPTYFNKYNVEYTPTLAYFKDGVQVAELEGGLAPEGTTEGYSLDDFRAFFNKYSGAETK</sequence>
<evidence type="ECO:0000313" key="4">
    <source>
        <dbReference type="Proteomes" id="UP000252415"/>
    </source>
</evidence>